<sequence>MASANTITPSVVAPMALRVEIGVDQLQGR</sequence>
<protein>
    <submittedName>
        <fullName evidence="1">Uncharacterized protein</fullName>
    </submittedName>
</protein>
<dbReference type="EMBL" id="JBEPSM010000001">
    <property type="protein sequence ID" value="MET4634452.1"/>
    <property type="molecule type" value="Genomic_DNA"/>
</dbReference>
<organism evidence="1 2">
    <name type="scientific">Kaistia defluvii</name>
    <dbReference type="NCBI Taxonomy" id="410841"/>
    <lineage>
        <taxon>Bacteria</taxon>
        <taxon>Pseudomonadati</taxon>
        <taxon>Pseudomonadota</taxon>
        <taxon>Alphaproteobacteria</taxon>
        <taxon>Hyphomicrobiales</taxon>
        <taxon>Kaistiaceae</taxon>
        <taxon>Kaistia</taxon>
    </lineage>
</organism>
<accession>A0ABV2QZM1</accession>
<reference evidence="1 2" key="1">
    <citation type="submission" date="2024-06" db="EMBL/GenBank/DDBJ databases">
        <title>Sorghum-associated microbial communities from plants grown in Nebraska, USA.</title>
        <authorList>
            <person name="Schachtman D."/>
        </authorList>
    </citation>
    <scope>NUCLEOTIDE SEQUENCE [LARGE SCALE GENOMIC DNA]</scope>
    <source>
        <strain evidence="1 2">3207</strain>
    </source>
</reference>
<keyword evidence="2" id="KW-1185">Reference proteome</keyword>
<comment type="caution">
    <text evidence="1">The sequence shown here is derived from an EMBL/GenBank/DDBJ whole genome shotgun (WGS) entry which is preliminary data.</text>
</comment>
<evidence type="ECO:0000313" key="1">
    <source>
        <dbReference type="EMBL" id="MET4634452.1"/>
    </source>
</evidence>
<gene>
    <name evidence="1" type="ORF">ABIE08_002365</name>
</gene>
<evidence type="ECO:0000313" key="2">
    <source>
        <dbReference type="Proteomes" id="UP001549321"/>
    </source>
</evidence>
<name>A0ABV2QZM1_9HYPH</name>
<dbReference type="Proteomes" id="UP001549321">
    <property type="component" value="Unassembled WGS sequence"/>
</dbReference>
<proteinExistence type="predicted"/>